<evidence type="ECO:0000313" key="2">
    <source>
        <dbReference type="EMBL" id="GAA2134964.1"/>
    </source>
</evidence>
<evidence type="ECO:0000256" key="1">
    <source>
        <dbReference type="SAM" id="MobiDB-lite"/>
    </source>
</evidence>
<organism evidence="2 3">
    <name type="scientific">Actinomadura napierensis</name>
    <dbReference type="NCBI Taxonomy" id="267854"/>
    <lineage>
        <taxon>Bacteria</taxon>
        <taxon>Bacillati</taxon>
        <taxon>Actinomycetota</taxon>
        <taxon>Actinomycetes</taxon>
        <taxon>Streptosporangiales</taxon>
        <taxon>Thermomonosporaceae</taxon>
        <taxon>Actinomadura</taxon>
    </lineage>
</organism>
<evidence type="ECO:0000313" key="3">
    <source>
        <dbReference type="Proteomes" id="UP001501020"/>
    </source>
</evidence>
<dbReference type="Proteomes" id="UP001501020">
    <property type="component" value="Unassembled WGS sequence"/>
</dbReference>
<gene>
    <name evidence="2" type="ORF">GCM10009727_29080</name>
</gene>
<dbReference type="EMBL" id="BAAAMR010000021">
    <property type="protein sequence ID" value="GAA2134964.1"/>
    <property type="molecule type" value="Genomic_DNA"/>
</dbReference>
<dbReference type="Pfam" id="PF14013">
    <property type="entry name" value="MT0933_antitox"/>
    <property type="match status" value="1"/>
</dbReference>
<name>A0ABP5KN43_9ACTN</name>
<sequence>MALRVRAPHRAAPARGSRRTEGSGGTRMSFIDKVKEMLGQHPDQARSGVEKAGDMFDQKTGGKYADKVDKAQDKAGDYIDRGNDRGNEGGTGGGMPGANKPH</sequence>
<protein>
    <recommendedName>
        <fullName evidence="4">Antitoxin</fullName>
    </recommendedName>
</protein>
<feature type="compositionally biased region" description="Basic and acidic residues" evidence="1">
    <location>
        <begin position="48"/>
        <end position="57"/>
    </location>
</feature>
<feature type="region of interest" description="Disordered" evidence="1">
    <location>
        <begin position="41"/>
        <end position="102"/>
    </location>
</feature>
<feature type="region of interest" description="Disordered" evidence="1">
    <location>
        <begin position="1"/>
        <end position="28"/>
    </location>
</feature>
<keyword evidence="3" id="KW-1185">Reference proteome</keyword>
<proteinExistence type="predicted"/>
<comment type="caution">
    <text evidence="2">The sequence shown here is derived from an EMBL/GenBank/DDBJ whole genome shotgun (WGS) entry which is preliminary data.</text>
</comment>
<accession>A0ABP5KN43</accession>
<feature type="compositionally biased region" description="Basic and acidic residues" evidence="1">
    <location>
        <begin position="64"/>
        <end position="87"/>
    </location>
</feature>
<reference evidence="3" key="1">
    <citation type="journal article" date="2019" name="Int. J. Syst. Evol. Microbiol.">
        <title>The Global Catalogue of Microorganisms (GCM) 10K type strain sequencing project: providing services to taxonomists for standard genome sequencing and annotation.</title>
        <authorList>
            <consortium name="The Broad Institute Genomics Platform"/>
            <consortium name="The Broad Institute Genome Sequencing Center for Infectious Disease"/>
            <person name="Wu L."/>
            <person name="Ma J."/>
        </authorList>
    </citation>
    <scope>NUCLEOTIDE SEQUENCE [LARGE SCALE GENOMIC DNA]</scope>
    <source>
        <strain evidence="3">JCM 13850</strain>
    </source>
</reference>
<dbReference type="InterPro" id="IPR028037">
    <property type="entry name" value="Antitoxin_Rv0909/MT0933"/>
</dbReference>
<evidence type="ECO:0008006" key="4">
    <source>
        <dbReference type="Google" id="ProtNLM"/>
    </source>
</evidence>
<feature type="compositionally biased region" description="Low complexity" evidence="1">
    <location>
        <begin position="1"/>
        <end position="15"/>
    </location>
</feature>